<feature type="domain" description="CHAT" evidence="2">
    <location>
        <begin position="103"/>
        <end position="377"/>
    </location>
</feature>
<evidence type="ECO:0000313" key="3">
    <source>
        <dbReference type="EMBL" id="SHM69266.1"/>
    </source>
</evidence>
<evidence type="ECO:0000259" key="2">
    <source>
        <dbReference type="Pfam" id="PF12770"/>
    </source>
</evidence>
<feature type="compositionally biased region" description="Low complexity" evidence="1">
    <location>
        <begin position="489"/>
        <end position="502"/>
    </location>
</feature>
<dbReference type="RefSeq" id="WP_073252298.1">
    <property type="nucleotide sequence ID" value="NZ_FRCS01000001.1"/>
</dbReference>
<name>A0A1M7KUW8_9ACTN</name>
<dbReference type="STRING" id="134849.SAMN05443668_1011266"/>
<dbReference type="Proteomes" id="UP000184440">
    <property type="component" value="Unassembled WGS sequence"/>
</dbReference>
<sequence length="520" mass="56958">MATVTCTLTLKSDRIGVYEDDAIRGVRVEAPLGGTALERQTAKILSNWVATHGDLCRRPELQILGRHLFEIAFGGVRPGEQGAPLGQAFQQTVEGFYRMGAGGVLRLRLVIDEAVQELAALPWEFLYMPWEGSGFFLAGGKTQLVLTRYIPNRDDVFGGPSTTDDSLRILIVKSQPTAPGLDSVDDDGIVEQVEGFASDAVAVESLDSPSRDVLRTTIGHWRPHVVHLMGHGRPGEIALRADADELARRSRHRTTQQALTGTEPAVDEADWVDADTVCALLRQGLDEHGGPGRLVFLHACHGASEPPSAQSLSGFDSVARALARSERIAAVVAMQYAIENGDAKRFAQEFYRRLFDQMAVDEAVTWARHELGEAGHRGHQAWSHRNFGTPVIYLRSSDPFFRRAARPVVTRVSPQQGQQLQVRDKEFCPNPYCEPGVLVFRAKKRCGVCKASFIECPACADGLVVAIPGLECTRCDYEYVADGDTFGTRSPGPRRGPARSASEPARPVRPESLKRMGIVR</sequence>
<dbReference type="AlphaFoldDB" id="A0A1M7KUW8"/>
<dbReference type="InterPro" id="IPR024983">
    <property type="entry name" value="CHAT_dom"/>
</dbReference>
<gene>
    <name evidence="3" type="ORF">SAMN05443668_1011266</name>
</gene>
<organism evidence="3 4">
    <name type="scientific">Cryptosporangium aurantiacum</name>
    <dbReference type="NCBI Taxonomy" id="134849"/>
    <lineage>
        <taxon>Bacteria</taxon>
        <taxon>Bacillati</taxon>
        <taxon>Actinomycetota</taxon>
        <taxon>Actinomycetes</taxon>
        <taxon>Cryptosporangiales</taxon>
        <taxon>Cryptosporangiaceae</taxon>
        <taxon>Cryptosporangium</taxon>
    </lineage>
</organism>
<dbReference type="OrthoDB" id="8253226at2"/>
<evidence type="ECO:0000256" key="1">
    <source>
        <dbReference type="SAM" id="MobiDB-lite"/>
    </source>
</evidence>
<reference evidence="3 4" key="1">
    <citation type="submission" date="2016-11" db="EMBL/GenBank/DDBJ databases">
        <authorList>
            <person name="Jaros S."/>
            <person name="Januszkiewicz K."/>
            <person name="Wedrychowicz H."/>
        </authorList>
    </citation>
    <scope>NUCLEOTIDE SEQUENCE [LARGE SCALE GENOMIC DNA]</scope>
    <source>
        <strain evidence="3 4">DSM 46144</strain>
    </source>
</reference>
<keyword evidence="4" id="KW-1185">Reference proteome</keyword>
<feature type="region of interest" description="Disordered" evidence="1">
    <location>
        <begin position="486"/>
        <end position="520"/>
    </location>
</feature>
<protein>
    <submittedName>
        <fullName evidence="3">CHAT domain-containing protein</fullName>
    </submittedName>
</protein>
<evidence type="ECO:0000313" key="4">
    <source>
        <dbReference type="Proteomes" id="UP000184440"/>
    </source>
</evidence>
<dbReference type="EMBL" id="FRCS01000001">
    <property type="protein sequence ID" value="SHM69266.1"/>
    <property type="molecule type" value="Genomic_DNA"/>
</dbReference>
<accession>A0A1M7KUW8</accession>
<proteinExistence type="predicted"/>
<dbReference type="Pfam" id="PF12770">
    <property type="entry name" value="CHAT"/>
    <property type="match status" value="1"/>
</dbReference>